<evidence type="ECO:0000256" key="4">
    <source>
        <dbReference type="ARBA" id="ARBA00023319"/>
    </source>
</evidence>
<dbReference type="AlphaFoldDB" id="A0ABD3X1R4"/>
<dbReference type="PANTHER" id="PTHR44337">
    <property type="entry name" value="CARCINOEMBRYONIC ANTIGEN-RELATED CELL ADHESION MOLECULE 8"/>
    <property type="match status" value="1"/>
</dbReference>
<keyword evidence="3" id="KW-0325">Glycoprotein</keyword>
<proteinExistence type="predicted"/>
<keyword evidence="5" id="KW-0472">Membrane</keyword>
<keyword evidence="2" id="KW-1015">Disulfide bond</keyword>
<dbReference type="InterPro" id="IPR036179">
    <property type="entry name" value="Ig-like_dom_sf"/>
</dbReference>
<name>A0ABD3X1R4_SINWO</name>
<dbReference type="InterPro" id="IPR052598">
    <property type="entry name" value="IgSF_CEA-related"/>
</dbReference>
<gene>
    <name evidence="8" type="ORF">ACJMK2_032437</name>
</gene>
<feature type="transmembrane region" description="Helical" evidence="5">
    <location>
        <begin position="314"/>
        <end position="335"/>
    </location>
</feature>
<feature type="chain" id="PRO_5044742821" description="Ig-like domain-containing protein" evidence="6">
    <location>
        <begin position="22"/>
        <end position="442"/>
    </location>
</feature>
<protein>
    <recommendedName>
        <fullName evidence="7">Ig-like domain-containing protein</fullName>
    </recommendedName>
</protein>
<dbReference type="SUPFAM" id="SSF48726">
    <property type="entry name" value="Immunoglobulin"/>
    <property type="match status" value="2"/>
</dbReference>
<evidence type="ECO:0000313" key="9">
    <source>
        <dbReference type="Proteomes" id="UP001634394"/>
    </source>
</evidence>
<keyword evidence="5" id="KW-1133">Transmembrane helix</keyword>
<organism evidence="8 9">
    <name type="scientific">Sinanodonta woodiana</name>
    <name type="common">Chinese pond mussel</name>
    <name type="synonym">Anodonta woodiana</name>
    <dbReference type="NCBI Taxonomy" id="1069815"/>
    <lineage>
        <taxon>Eukaryota</taxon>
        <taxon>Metazoa</taxon>
        <taxon>Spiralia</taxon>
        <taxon>Lophotrochozoa</taxon>
        <taxon>Mollusca</taxon>
        <taxon>Bivalvia</taxon>
        <taxon>Autobranchia</taxon>
        <taxon>Heteroconchia</taxon>
        <taxon>Palaeoheterodonta</taxon>
        <taxon>Unionida</taxon>
        <taxon>Unionoidea</taxon>
        <taxon>Unionidae</taxon>
        <taxon>Unioninae</taxon>
        <taxon>Sinanodonta</taxon>
    </lineage>
</organism>
<evidence type="ECO:0000256" key="5">
    <source>
        <dbReference type="SAM" id="Phobius"/>
    </source>
</evidence>
<dbReference type="SMART" id="SM00409">
    <property type="entry name" value="IG"/>
    <property type="match status" value="2"/>
</dbReference>
<evidence type="ECO:0000256" key="2">
    <source>
        <dbReference type="ARBA" id="ARBA00023157"/>
    </source>
</evidence>
<feature type="domain" description="Ig-like" evidence="7">
    <location>
        <begin position="122"/>
        <end position="208"/>
    </location>
</feature>
<evidence type="ECO:0000256" key="3">
    <source>
        <dbReference type="ARBA" id="ARBA00023180"/>
    </source>
</evidence>
<dbReference type="InterPro" id="IPR007110">
    <property type="entry name" value="Ig-like_dom"/>
</dbReference>
<dbReference type="InterPro" id="IPR003599">
    <property type="entry name" value="Ig_sub"/>
</dbReference>
<dbReference type="Gene3D" id="2.60.40.10">
    <property type="entry name" value="Immunoglobulins"/>
    <property type="match status" value="2"/>
</dbReference>
<keyword evidence="4" id="KW-0393">Immunoglobulin domain</keyword>
<comment type="caution">
    <text evidence="8">The sequence shown here is derived from an EMBL/GenBank/DDBJ whole genome shotgun (WGS) entry which is preliminary data.</text>
</comment>
<feature type="domain" description="Ig-like" evidence="7">
    <location>
        <begin position="215"/>
        <end position="294"/>
    </location>
</feature>
<keyword evidence="1 6" id="KW-0732">Signal</keyword>
<sequence length="442" mass="49213">MFFTSLLLFFTCTWMISECTAEDVYALANKEGKLYFDYSQDWNKTIIKKGGDILASIEKTSTNMTIKSAGKEGIGVKYIDTQNQVMVTIRKVSSNNAGSIIMYDARSGRLLKQWNVHVLERPLANPIIRESSPPWAGEDYQLNCSGDSFGVKESKWYNGGHQLKPDAKYSVTGTKLTIRNIQREDRPKLTCVAVINDDIQSNTSDILSVDVLYGPNIIKITSEPPDFAIEDGKSITLKCDATCHPPCHFQWSGLIYAIGSSLEVQYTTSNQNGPYSCTATNPKSATKIKGETVYLNSGKQVTETFVMTESSRGVPIYVVIPMAIVILVMVGYVIWIHQKRLTSLETDRPHSRQECNHEFYITAAGAEINLPLLPMNDGHASDSTTEQGYSPMSILHTNQNMCFDKYEKVDAASTDAGERVCNSYETVYEPLETISKAVDDKL</sequence>
<dbReference type="EMBL" id="JBJQND010000004">
    <property type="protein sequence ID" value="KAL3880172.1"/>
    <property type="molecule type" value="Genomic_DNA"/>
</dbReference>
<evidence type="ECO:0000259" key="7">
    <source>
        <dbReference type="PROSITE" id="PS50835"/>
    </source>
</evidence>
<evidence type="ECO:0000256" key="6">
    <source>
        <dbReference type="SAM" id="SignalP"/>
    </source>
</evidence>
<evidence type="ECO:0000313" key="8">
    <source>
        <dbReference type="EMBL" id="KAL3880172.1"/>
    </source>
</evidence>
<feature type="signal peptide" evidence="6">
    <location>
        <begin position="1"/>
        <end position="21"/>
    </location>
</feature>
<dbReference type="Proteomes" id="UP001634394">
    <property type="component" value="Unassembled WGS sequence"/>
</dbReference>
<keyword evidence="5" id="KW-0812">Transmembrane</keyword>
<dbReference type="InterPro" id="IPR013783">
    <property type="entry name" value="Ig-like_fold"/>
</dbReference>
<evidence type="ECO:0000256" key="1">
    <source>
        <dbReference type="ARBA" id="ARBA00022729"/>
    </source>
</evidence>
<reference evidence="8 9" key="1">
    <citation type="submission" date="2024-11" db="EMBL/GenBank/DDBJ databases">
        <title>Chromosome-level genome assembly of the freshwater bivalve Anodonta woodiana.</title>
        <authorList>
            <person name="Chen X."/>
        </authorList>
    </citation>
    <scope>NUCLEOTIDE SEQUENCE [LARGE SCALE GENOMIC DNA]</scope>
    <source>
        <strain evidence="8">MN2024</strain>
        <tissue evidence="8">Gills</tissue>
    </source>
</reference>
<keyword evidence="9" id="KW-1185">Reference proteome</keyword>
<dbReference type="PROSITE" id="PS50835">
    <property type="entry name" value="IG_LIKE"/>
    <property type="match status" value="2"/>
</dbReference>
<accession>A0ABD3X1R4</accession>
<dbReference type="PANTHER" id="PTHR44337:SF20">
    <property type="entry name" value="CARCINOEMBRYONIC ANTIGEN-RELATED CELL ADHESION MOLECULE 5-RELATED"/>
    <property type="match status" value="1"/>
</dbReference>